<dbReference type="InterPro" id="IPR001480">
    <property type="entry name" value="Bulb-type_lectin_dom"/>
</dbReference>
<evidence type="ECO:0000313" key="18">
    <source>
        <dbReference type="Proteomes" id="UP001652660"/>
    </source>
</evidence>
<sequence>MQKARSLEGTMQHQKRYLLASLLLILIRYCTSKDSITQNQSFKDGDLLVSSGNSFAFGFFSPGISGNRYLGIWYNKVPEQTVVWVANRDSPVNGTNGVVSIEKSGNLILRDESSNLLLWSTNVSGMLSTSSSSVQLTETGNLMLFQDQSRSIVAWQSFDFPTNTLLPHMKLGVNRTSGFKTVLTSWKSQDDPGTGDFRFNMELNGSPQFFLYKRSDRLWRTGPWNGIQLSGVPDMTSKFIFTVSYVDNNDGVSLSYSIHDPNIFSRLVLNESGTMERLTWQGGEHSWVKFWSAPRDQCDYYSHCGTFSDCDPYNLGEFECKCLPGFVPKVKSEWYLRDAINGCTRKQGEKTCGNSTDGFIKLTFVKVPDTSNARVNEGVGSKECQDLCLRNCSCTAYASANISRGGSGCITWYGNLIDIRQFSNGGQDVYIRLTAAELAEFLKSSKDSRSKKLVIIVVASAAGVLILLFLSWVVLKNRKGKRQYIKRLLSFNISPRPSYGASSTTKEIDENTDLSVFDLRTISSATNNFSLANKLGEGGFGTVYMGRLHTGREIAIKRLSKSSGQGIEEFKNEVTLIAKLQHRNLVKLLGCCIQQDEKMLVYEYLPNKGLDNFIFDKEKAALLNWRKRFEIILGIARGLVYLHRDSRLRIIHRDLKASNVLLDAGMEPKISDFGMARIFGAGQMEANTNRVVGTYGYMSPEYAMQGLFSDKSDVFSYGVLLLEIISGRKNSSYFHDNAINLIGYVWDLWKEDKALEIVDPSMRDSYNQDEVLRCIQIGLLCVQEQASDRPTMSQVLSMLSNGTALPSVSPKQPAFVIKKVNNGSNLPYSSSASIGAVSVDEMTITLMQAR</sequence>
<gene>
    <name evidence="19" type="primary">LOC113725883</name>
</gene>
<reference evidence="18" key="1">
    <citation type="journal article" date="2025" name="Foods">
        <title>Unveiling the Microbial Signatures of Arabica Coffee Cherries: Insights into Ripeness Specific Diversity, Functional Traits, and Implications for Quality and Safety.</title>
        <authorList>
            <consortium name="RefSeq"/>
            <person name="Tenea G.N."/>
            <person name="Cifuentes V."/>
            <person name="Reyes P."/>
            <person name="Cevallos-Vallejos M."/>
        </authorList>
    </citation>
    <scope>NUCLEOTIDE SEQUENCE [LARGE SCALE GENOMIC DNA]</scope>
</reference>
<keyword evidence="8 11" id="KW-0067">ATP-binding</keyword>
<evidence type="ECO:0000256" key="14">
    <source>
        <dbReference type="SAM" id="SignalP"/>
    </source>
</evidence>
<reference evidence="19" key="2">
    <citation type="submission" date="2025-08" db="UniProtKB">
        <authorList>
            <consortium name="RefSeq"/>
        </authorList>
    </citation>
    <scope>IDENTIFICATION</scope>
    <source>
        <tissue evidence="19">Leaves</tissue>
    </source>
</reference>
<dbReference type="Pfam" id="PF08276">
    <property type="entry name" value="PAN_2"/>
    <property type="match status" value="1"/>
</dbReference>
<evidence type="ECO:0000256" key="8">
    <source>
        <dbReference type="ARBA" id="ARBA00022840"/>
    </source>
</evidence>
<dbReference type="GO" id="GO:0005524">
    <property type="term" value="F:ATP binding"/>
    <property type="evidence" value="ECO:0007669"/>
    <property type="project" value="UniProtKB-KW"/>
</dbReference>
<dbReference type="AlphaFoldDB" id="A0A6P6VT22"/>
<dbReference type="InterPro" id="IPR008271">
    <property type="entry name" value="Ser/Thr_kinase_AS"/>
</dbReference>
<evidence type="ECO:0000256" key="4">
    <source>
        <dbReference type="ARBA" id="ARBA00022679"/>
    </source>
</evidence>
<keyword evidence="10" id="KW-0325">Glycoprotein</keyword>
<keyword evidence="18" id="KW-1185">Reference proteome</keyword>
<dbReference type="Pfam" id="PF01453">
    <property type="entry name" value="B_lectin"/>
    <property type="match status" value="1"/>
</dbReference>
<dbReference type="CDD" id="cd14066">
    <property type="entry name" value="STKc_IRAK"/>
    <property type="match status" value="1"/>
</dbReference>
<dbReference type="Pfam" id="PF00954">
    <property type="entry name" value="S_locus_glycop"/>
    <property type="match status" value="1"/>
</dbReference>
<feature type="domain" description="Bulb-type lectin" evidence="16">
    <location>
        <begin position="33"/>
        <end position="157"/>
    </location>
</feature>
<comment type="catalytic activity">
    <reaction evidence="11">
        <text>L-seryl-[protein] + ATP = O-phospho-L-seryl-[protein] + ADP + H(+)</text>
        <dbReference type="Rhea" id="RHEA:17989"/>
        <dbReference type="Rhea" id="RHEA-COMP:9863"/>
        <dbReference type="Rhea" id="RHEA-COMP:11604"/>
        <dbReference type="ChEBI" id="CHEBI:15378"/>
        <dbReference type="ChEBI" id="CHEBI:29999"/>
        <dbReference type="ChEBI" id="CHEBI:30616"/>
        <dbReference type="ChEBI" id="CHEBI:83421"/>
        <dbReference type="ChEBI" id="CHEBI:456216"/>
        <dbReference type="EC" id="2.7.11.1"/>
    </reaction>
</comment>
<evidence type="ECO:0000259" key="15">
    <source>
        <dbReference type="PROSITE" id="PS50011"/>
    </source>
</evidence>
<evidence type="ECO:0000256" key="11">
    <source>
        <dbReference type="PIRNR" id="PIRNR000641"/>
    </source>
</evidence>
<evidence type="ECO:0000259" key="16">
    <source>
        <dbReference type="PROSITE" id="PS50927"/>
    </source>
</evidence>
<evidence type="ECO:0000256" key="12">
    <source>
        <dbReference type="PROSITE-ProRule" id="PRU10141"/>
    </source>
</evidence>
<keyword evidence="4 11" id="KW-0808">Transferase</keyword>
<dbReference type="InterPro" id="IPR036426">
    <property type="entry name" value="Bulb-type_lectin_dom_sf"/>
</dbReference>
<dbReference type="InterPro" id="IPR011009">
    <property type="entry name" value="Kinase-like_dom_sf"/>
</dbReference>
<feature type="domain" description="Apple" evidence="17">
    <location>
        <begin position="352"/>
        <end position="434"/>
    </location>
</feature>
<dbReference type="SMART" id="SM00108">
    <property type="entry name" value="B_lectin"/>
    <property type="match status" value="1"/>
</dbReference>
<dbReference type="InterPro" id="IPR017441">
    <property type="entry name" value="Protein_kinase_ATP_BS"/>
</dbReference>
<dbReference type="Proteomes" id="UP001652660">
    <property type="component" value="Chromosome 2c"/>
</dbReference>
<dbReference type="PIRSF" id="PIRSF000641">
    <property type="entry name" value="SRK"/>
    <property type="match status" value="1"/>
</dbReference>
<keyword evidence="13" id="KW-0472">Membrane</keyword>
<organism evidence="18 19">
    <name type="scientific">Coffea arabica</name>
    <name type="common">Arabian coffee</name>
    <dbReference type="NCBI Taxonomy" id="13443"/>
    <lineage>
        <taxon>Eukaryota</taxon>
        <taxon>Viridiplantae</taxon>
        <taxon>Streptophyta</taxon>
        <taxon>Embryophyta</taxon>
        <taxon>Tracheophyta</taxon>
        <taxon>Spermatophyta</taxon>
        <taxon>Magnoliopsida</taxon>
        <taxon>eudicotyledons</taxon>
        <taxon>Gunneridae</taxon>
        <taxon>Pentapetalae</taxon>
        <taxon>asterids</taxon>
        <taxon>lamiids</taxon>
        <taxon>Gentianales</taxon>
        <taxon>Rubiaceae</taxon>
        <taxon>Ixoroideae</taxon>
        <taxon>Gardenieae complex</taxon>
        <taxon>Bertiereae - Coffeeae clade</taxon>
        <taxon>Coffeeae</taxon>
        <taxon>Coffea</taxon>
    </lineage>
</organism>
<evidence type="ECO:0000256" key="10">
    <source>
        <dbReference type="ARBA" id="ARBA00023180"/>
    </source>
</evidence>
<comment type="subcellular location">
    <subcellularLocation>
        <location evidence="1">Cell membrane</location>
        <topology evidence="1">Single-pass type I membrane protein</topology>
    </subcellularLocation>
</comment>
<feature type="domain" description="Protein kinase" evidence="15">
    <location>
        <begin position="529"/>
        <end position="815"/>
    </location>
</feature>
<dbReference type="PROSITE" id="PS00108">
    <property type="entry name" value="PROTEIN_KINASE_ST"/>
    <property type="match status" value="1"/>
</dbReference>
<proteinExistence type="inferred from homology"/>
<keyword evidence="13" id="KW-1133">Transmembrane helix</keyword>
<dbReference type="SMART" id="SM00220">
    <property type="entry name" value="S_TKc"/>
    <property type="match status" value="1"/>
</dbReference>
<dbReference type="InterPro" id="IPR024171">
    <property type="entry name" value="SRK-like_kinase"/>
</dbReference>
<feature type="chain" id="PRO_5046764980" description="Receptor-like serine/threonine-protein kinase" evidence="14">
    <location>
        <begin position="33"/>
        <end position="850"/>
    </location>
</feature>
<evidence type="ECO:0000259" key="17">
    <source>
        <dbReference type="PROSITE" id="PS50948"/>
    </source>
</evidence>
<dbReference type="SMART" id="SM00473">
    <property type="entry name" value="PAN_AP"/>
    <property type="match status" value="1"/>
</dbReference>
<evidence type="ECO:0000256" key="7">
    <source>
        <dbReference type="ARBA" id="ARBA00022777"/>
    </source>
</evidence>
<keyword evidence="13" id="KW-0812">Transmembrane</keyword>
<dbReference type="Gene3D" id="3.30.200.20">
    <property type="entry name" value="Phosphorylase Kinase, domain 1"/>
    <property type="match status" value="1"/>
</dbReference>
<comment type="similarity">
    <text evidence="11">Belongs to the protein kinase superfamily. Ser/Thr protein kinase family.</text>
</comment>
<keyword evidence="9" id="KW-1015">Disulfide bond</keyword>
<keyword evidence="2" id="KW-1003">Cell membrane</keyword>
<name>A0A6P6VT22_COFAR</name>
<dbReference type="PANTHER" id="PTHR27002:SF1095">
    <property type="entry name" value="G-TYPE LECTIN S-RECEPTOR-LIKE SERINE_THREONINE-PROTEIN KINASE RKS1"/>
    <property type="match status" value="1"/>
</dbReference>
<dbReference type="GO" id="GO:0004674">
    <property type="term" value="F:protein serine/threonine kinase activity"/>
    <property type="evidence" value="ECO:0007669"/>
    <property type="project" value="UniProtKB-KW"/>
</dbReference>
<dbReference type="Pfam" id="PF07714">
    <property type="entry name" value="PK_Tyr_Ser-Thr"/>
    <property type="match status" value="1"/>
</dbReference>
<feature type="signal peptide" evidence="14">
    <location>
        <begin position="1"/>
        <end position="32"/>
    </location>
</feature>
<dbReference type="PROSITE" id="PS00107">
    <property type="entry name" value="PROTEIN_KINASE_ATP"/>
    <property type="match status" value="1"/>
</dbReference>
<dbReference type="SUPFAM" id="SSF56112">
    <property type="entry name" value="Protein kinase-like (PK-like)"/>
    <property type="match status" value="1"/>
</dbReference>
<dbReference type="GeneID" id="113725883"/>
<dbReference type="PROSITE" id="PS50948">
    <property type="entry name" value="PAN"/>
    <property type="match status" value="1"/>
</dbReference>
<keyword evidence="6 11" id="KW-0547">Nucleotide-binding</keyword>
<evidence type="ECO:0000256" key="3">
    <source>
        <dbReference type="ARBA" id="ARBA00022527"/>
    </source>
</evidence>
<feature type="binding site" evidence="12">
    <location>
        <position position="557"/>
    </location>
    <ligand>
        <name>ATP</name>
        <dbReference type="ChEBI" id="CHEBI:30616"/>
    </ligand>
</feature>
<evidence type="ECO:0000313" key="19">
    <source>
        <dbReference type="RefSeq" id="XP_027105097.2"/>
    </source>
</evidence>
<feature type="transmembrane region" description="Helical" evidence="13">
    <location>
        <begin position="453"/>
        <end position="475"/>
    </location>
</feature>
<dbReference type="CDD" id="cd01098">
    <property type="entry name" value="PAN_AP_plant"/>
    <property type="match status" value="1"/>
</dbReference>
<dbReference type="PROSITE" id="PS50927">
    <property type="entry name" value="BULB_LECTIN"/>
    <property type="match status" value="1"/>
</dbReference>
<dbReference type="SUPFAM" id="SSF51110">
    <property type="entry name" value="alpha-D-mannose-specific plant lectins"/>
    <property type="match status" value="1"/>
</dbReference>
<dbReference type="Gene3D" id="1.10.510.10">
    <property type="entry name" value="Transferase(Phosphotransferase) domain 1"/>
    <property type="match status" value="1"/>
</dbReference>
<evidence type="ECO:0000256" key="6">
    <source>
        <dbReference type="ARBA" id="ARBA00022741"/>
    </source>
</evidence>
<dbReference type="InterPro" id="IPR003609">
    <property type="entry name" value="Pan_app"/>
</dbReference>
<keyword evidence="5 14" id="KW-0732">Signal</keyword>
<evidence type="ECO:0000256" key="2">
    <source>
        <dbReference type="ARBA" id="ARBA00022475"/>
    </source>
</evidence>
<dbReference type="EC" id="2.7.11.1" evidence="11"/>
<dbReference type="GO" id="GO:0005886">
    <property type="term" value="C:plasma membrane"/>
    <property type="evidence" value="ECO:0007669"/>
    <property type="project" value="TreeGrafter"/>
</dbReference>
<dbReference type="CDD" id="cd00028">
    <property type="entry name" value="B_lectin"/>
    <property type="match status" value="1"/>
</dbReference>
<keyword evidence="7 11" id="KW-0418">Kinase</keyword>
<dbReference type="PROSITE" id="PS50011">
    <property type="entry name" value="PROTEIN_KINASE_DOM"/>
    <property type="match status" value="1"/>
</dbReference>
<evidence type="ECO:0000256" key="13">
    <source>
        <dbReference type="SAM" id="Phobius"/>
    </source>
</evidence>
<dbReference type="PANTHER" id="PTHR27002">
    <property type="entry name" value="RECEPTOR-LIKE SERINE/THREONINE-PROTEIN KINASE SD1-8"/>
    <property type="match status" value="1"/>
</dbReference>
<dbReference type="InterPro" id="IPR000858">
    <property type="entry name" value="S_locus_glycoprot_dom"/>
</dbReference>
<keyword evidence="3 11" id="KW-0723">Serine/threonine-protein kinase</keyword>
<accession>A0A6P6VT22</accession>
<dbReference type="RefSeq" id="XP_027105097.2">
    <property type="nucleotide sequence ID" value="XM_027249296.2"/>
</dbReference>
<dbReference type="InterPro" id="IPR001245">
    <property type="entry name" value="Ser-Thr/Tyr_kinase_cat_dom"/>
</dbReference>
<protein>
    <recommendedName>
        <fullName evidence="11">Receptor-like serine/threonine-protein kinase</fullName>
        <ecNumber evidence="11">2.7.11.1</ecNumber>
    </recommendedName>
</protein>
<evidence type="ECO:0000256" key="5">
    <source>
        <dbReference type="ARBA" id="ARBA00022729"/>
    </source>
</evidence>
<dbReference type="InterPro" id="IPR000719">
    <property type="entry name" value="Prot_kinase_dom"/>
</dbReference>
<evidence type="ECO:0000256" key="9">
    <source>
        <dbReference type="ARBA" id="ARBA00023157"/>
    </source>
</evidence>
<comment type="catalytic activity">
    <reaction evidence="11">
        <text>L-threonyl-[protein] + ATP = O-phospho-L-threonyl-[protein] + ADP + H(+)</text>
        <dbReference type="Rhea" id="RHEA:46608"/>
        <dbReference type="Rhea" id="RHEA-COMP:11060"/>
        <dbReference type="Rhea" id="RHEA-COMP:11605"/>
        <dbReference type="ChEBI" id="CHEBI:15378"/>
        <dbReference type="ChEBI" id="CHEBI:30013"/>
        <dbReference type="ChEBI" id="CHEBI:30616"/>
        <dbReference type="ChEBI" id="CHEBI:61977"/>
        <dbReference type="ChEBI" id="CHEBI:456216"/>
        <dbReference type="EC" id="2.7.11.1"/>
    </reaction>
</comment>
<evidence type="ECO:0000256" key="1">
    <source>
        <dbReference type="ARBA" id="ARBA00004251"/>
    </source>
</evidence>
<dbReference type="Gene3D" id="2.90.10.10">
    <property type="entry name" value="Bulb-type lectin domain"/>
    <property type="match status" value="1"/>
</dbReference>